<dbReference type="Proteomes" id="UP000593744">
    <property type="component" value="Segment"/>
</dbReference>
<dbReference type="RefSeq" id="YP_010110820.1">
    <property type="nucleotide sequence ID" value="NC_055875.1"/>
</dbReference>
<evidence type="ECO:0000313" key="2">
    <source>
        <dbReference type="Proteomes" id="UP000593744"/>
    </source>
</evidence>
<dbReference type="GeneID" id="65129142"/>
<evidence type="ECO:0000313" key="1">
    <source>
        <dbReference type="EMBL" id="QOR58662.1"/>
    </source>
</evidence>
<keyword evidence="2" id="KW-1185">Reference proteome</keyword>
<proteinExistence type="predicted"/>
<reference evidence="1 2" key="1">
    <citation type="submission" date="2020-07" db="EMBL/GenBank/DDBJ databases">
        <title>Taxonomic proposal: Crassvirales, a new order of highly abundant and diverse bacterial viruses.</title>
        <authorList>
            <person name="Shkoporov A.N."/>
            <person name="Stockdale S.R."/>
            <person name="Guerin E."/>
            <person name="Ross R.P."/>
            <person name="Hill C."/>
        </authorList>
    </citation>
    <scope>NUCLEOTIDE SEQUENCE [LARGE SCALE GENOMIC DNA]</scope>
</reference>
<dbReference type="KEGG" id="vg:65129142"/>
<sequence>MKDYIFSFGKSNNNSSYFGTTTGNNSVSSYTQSLFNKAMGLTPYYQTPCRSSYNSSTPFYLLPFAVEKKKSPLFDSNYRYKKIQRDLDVYEAWKNAVNRMNAYRNYYGNDSYEALINGIPANFFSDFVQIGDTVIPFNANRSFFNSLTSERKTTILSVSITIIKIFVIE</sequence>
<organism evidence="1 2">
    <name type="scientific">uncultured phage cr10_1</name>
    <dbReference type="NCBI Taxonomy" id="2772066"/>
    <lineage>
        <taxon>Viruses</taxon>
        <taxon>Duplodnaviria</taxon>
        <taxon>Heunggongvirae</taxon>
        <taxon>Uroviricota</taxon>
        <taxon>Caudoviricetes</taxon>
        <taxon>Crassvirales</taxon>
        <taxon>Suoliviridae</taxon>
        <taxon>Boorivirinae</taxon>
        <taxon>Canhaevirus</taxon>
        <taxon>Canhaevirus hiberniae</taxon>
    </lineage>
</organism>
<accession>A0A7M1RXR2</accession>
<dbReference type="EMBL" id="MT774382">
    <property type="protein sequence ID" value="QOR58662.1"/>
    <property type="molecule type" value="Genomic_DNA"/>
</dbReference>
<name>A0A7M1RXR2_9CAUD</name>
<protein>
    <submittedName>
        <fullName evidence="1">Uncharacterized protein</fullName>
    </submittedName>
</protein>